<dbReference type="PROSITE" id="PS51194">
    <property type="entry name" value="HELICASE_CTER"/>
    <property type="match status" value="1"/>
</dbReference>
<dbReference type="GO" id="GO:0006310">
    <property type="term" value="P:DNA recombination"/>
    <property type="evidence" value="ECO:0007669"/>
    <property type="project" value="TreeGrafter"/>
</dbReference>
<dbReference type="GO" id="GO:0003677">
    <property type="term" value="F:DNA binding"/>
    <property type="evidence" value="ECO:0007669"/>
    <property type="project" value="UniProtKB-KW"/>
</dbReference>
<dbReference type="GO" id="GO:0043138">
    <property type="term" value="F:3'-5' DNA helicase activity"/>
    <property type="evidence" value="ECO:0007669"/>
    <property type="project" value="TreeGrafter"/>
</dbReference>
<dbReference type="GO" id="GO:0005524">
    <property type="term" value="F:ATP binding"/>
    <property type="evidence" value="ECO:0007669"/>
    <property type="project" value="UniProtKB-KW"/>
</dbReference>
<keyword evidence="1" id="KW-0547">Nucleotide-binding</keyword>
<keyword evidence="2" id="KW-0067">ATP-binding</keyword>
<dbReference type="AlphaFoldDB" id="A0A2V3W8N7"/>
<dbReference type="SMART" id="SM00490">
    <property type="entry name" value="HELICc"/>
    <property type="match status" value="1"/>
</dbReference>
<dbReference type="PROSITE" id="PS51192">
    <property type="entry name" value="HELICASE_ATP_BIND_1"/>
    <property type="match status" value="1"/>
</dbReference>
<keyword evidence="7" id="KW-1185">Reference proteome</keyword>
<feature type="domain" description="Helicase ATP-binding" evidence="4">
    <location>
        <begin position="167"/>
        <end position="319"/>
    </location>
</feature>
<dbReference type="InterPro" id="IPR006935">
    <property type="entry name" value="Helicase/UvrB_N"/>
</dbReference>
<evidence type="ECO:0000256" key="2">
    <source>
        <dbReference type="ARBA" id="ARBA00022840"/>
    </source>
</evidence>
<dbReference type="InterPro" id="IPR027417">
    <property type="entry name" value="P-loop_NTPase"/>
</dbReference>
<dbReference type="Pfam" id="PF04851">
    <property type="entry name" value="ResIII"/>
    <property type="match status" value="1"/>
</dbReference>
<evidence type="ECO:0000259" key="5">
    <source>
        <dbReference type="PROSITE" id="PS51194"/>
    </source>
</evidence>
<dbReference type="SUPFAM" id="SSF52540">
    <property type="entry name" value="P-loop containing nucleoside triphosphate hydrolases"/>
    <property type="match status" value="1"/>
</dbReference>
<dbReference type="PANTHER" id="PTHR30580">
    <property type="entry name" value="PRIMOSOMAL PROTEIN N"/>
    <property type="match status" value="1"/>
</dbReference>
<evidence type="ECO:0000259" key="4">
    <source>
        <dbReference type="PROSITE" id="PS51192"/>
    </source>
</evidence>
<sequence>MITYVSRKLVSMWNQLIGKKGRITSHHSPPLRTKDVQLDNNYVKDLAKKYTGKLLLRDEIVVQEALFQKLLTYRIFTPIPSIQNGLFFTKCIRCNNKKKSLFAEIPCSRCQKRHRYCRNCINMGRVMECEHLYYWSGERYRWPQLKSPCTWNGTLTEAQQHAADKIMETVKRGGEQLVWAVTGAGKTEMLFQGITTALELGKRVCIATPRADVVRELLPRLQRAFTSLHIQALYSGSRDNDGTAQLMIATTHQLLRYQHAFDVLIIDEIDAFPFHHDKSLQFAARRAAKKNAARIYLTATPRKKLRNRVMTKKIDYVFVPVRFHGLPLEIPNLFYCSSLKRRLENNMLPEKFIQWLKEREKPTRQMLIFVPTIQLANSLREPLISLFLHHQLISNQKEMISVHAEDKVREEKITSFREKKIYALITTTILERGVTFPSIDVAVLDAGHIIFDEAALVQITGRAGRSPVDPKGEVVFFHDGKTDAMIMARDSILEMNKRAMKLTTNSKKE</sequence>
<dbReference type="FunFam" id="3.40.50.300:FF:001736">
    <property type="entry name" value="COMF operon protein 1"/>
    <property type="match status" value="1"/>
</dbReference>
<evidence type="ECO:0000256" key="3">
    <source>
        <dbReference type="ARBA" id="ARBA00023125"/>
    </source>
</evidence>
<dbReference type="GO" id="GO:0016787">
    <property type="term" value="F:hydrolase activity"/>
    <property type="evidence" value="ECO:0007669"/>
    <property type="project" value="InterPro"/>
</dbReference>
<dbReference type="EMBL" id="QJJQ01000002">
    <property type="protein sequence ID" value="PXW89548.1"/>
    <property type="molecule type" value="Genomic_DNA"/>
</dbReference>
<reference evidence="6 7" key="1">
    <citation type="submission" date="2018-05" db="EMBL/GenBank/DDBJ databases">
        <title>Genomic Encyclopedia of Type Strains, Phase IV (KMG-IV): sequencing the most valuable type-strain genomes for metagenomic binning, comparative biology and taxonomic classification.</title>
        <authorList>
            <person name="Goeker M."/>
        </authorList>
    </citation>
    <scope>NUCLEOTIDE SEQUENCE [LARGE SCALE GENOMIC DNA]</scope>
    <source>
        <strain evidence="6 7">DSM 28556</strain>
    </source>
</reference>
<dbReference type="SMART" id="SM00487">
    <property type="entry name" value="DEXDc"/>
    <property type="match status" value="1"/>
</dbReference>
<comment type="caution">
    <text evidence="6">The sequence shown here is derived from an EMBL/GenBank/DDBJ whole genome shotgun (WGS) entry which is preliminary data.</text>
</comment>
<organism evidence="6 7">
    <name type="scientific">Pseudogracilibacillus auburnensis</name>
    <dbReference type="NCBI Taxonomy" id="1494959"/>
    <lineage>
        <taxon>Bacteria</taxon>
        <taxon>Bacillati</taxon>
        <taxon>Bacillota</taxon>
        <taxon>Bacilli</taxon>
        <taxon>Bacillales</taxon>
        <taxon>Bacillaceae</taxon>
        <taxon>Pseudogracilibacillus</taxon>
    </lineage>
</organism>
<dbReference type="Proteomes" id="UP000247978">
    <property type="component" value="Unassembled WGS sequence"/>
</dbReference>
<accession>A0A2V3W8N7</accession>
<dbReference type="InterPro" id="IPR014001">
    <property type="entry name" value="Helicase_ATP-bd"/>
</dbReference>
<dbReference type="RefSeq" id="WP_342353139.1">
    <property type="nucleotide sequence ID" value="NZ_JBHUHB010000001.1"/>
</dbReference>
<gene>
    <name evidence="6" type="ORF">DFR56_102326</name>
</gene>
<dbReference type="GO" id="GO:0006302">
    <property type="term" value="P:double-strand break repair"/>
    <property type="evidence" value="ECO:0007669"/>
    <property type="project" value="TreeGrafter"/>
</dbReference>
<name>A0A2V3W8N7_9BACI</name>
<dbReference type="GO" id="GO:0006270">
    <property type="term" value="P:DNA replication initiation"/>
    <property type="evidence" value="ECO:0007669"/>
    <property type="project" value="TreeGrafter"/>
</dbReference>
<dbReference type="InterPro" id="IPR001650">
    <property type="entry name" value="Helicase_C-like"/>
</dbReference>
<dbReference type="Gene3D" id="3.40.50.300">
    <property type="entry name" value="P-loop containing nucleotide triphosphate hydrolases"/>
    <property type="match status" value="2"/>
</dbReference>
<proteinExistence type="predicted"/>
<dbReference type="PANTHER" id="PTHR30580:SF1">
    <property type="entry name" value="COMF OPERON PROTEIN 1"/>
    <property type="match status" value="1"/>
</dbReference>
<dbReference type="Pfam" id="PF00271">
    <property type="entry name" value="Helicase_C"/>
    <property type="match status" value="1"/>
</dbReference>
<keyword evidence="3" id="KW-0238">DNA-binding</keyword>
<evidence type="ECO:0000313" key="6">
    <source>
        <dbReference type="EMBL" id="PXW89548.1"/>
    </source>
</evidence>
<evidence type="ECO:0000256" key="1">
    <source>
        <dbReference type="ARBA" id="ARBA00022741"/>
    </source>
</evidence>
<protein>
    <submittedName>
        <fullName evidence="6">Competence protein ComFA</fullName>
    </submittedName>
</protein>
<evidence type="ECO:0000313" key="7">
    <source>
        <dbReference type="Proteomes" id="UP000247978"/>
    </source>
</evidence>
<feature type="domain" description="Helicase C-terminal" evidence="5">
    <location>
        <begin position="348"/>
        <end position="508"/>
    </location>
</feature>